<reference evidence="3 4" key="1">
    <citation type="submission" date="2024-04" db="EMBL/GenBank/DDBJ databases">
        <title>Tritrichomonas musculus Genome.</title>
        <authorList>
            <person name="Alves-Ferreira E."/>
            <person name="Grigg M."/>
            <person name="Lorenzi H."/>
            <person name="Galac M."/>
        </authorList>
    </citation>
    <scope>NUCLEOTIDE SEQUENCE [LARGE SCALE GENOMIC DNA]</scope>
    <source>
        <strain evidence="3 4">EAF2021</strain>
    </source>
</reference>
<evidence type="ECO:0000259" key="2">
    <source>
        <dbReference type="PROSITE" id="PS50011"/>
    </source>
</evidence>
<evidence type="ECO:0000313" key="4">
    <source>
        <dbReference type="Proteomes" id="UP001470230"/>
    </source>
</evidence>
<sequence>MGDSIEETIALFKSSNFPTFDTADYQFIQEIGRGNYGCAKLCKDRNTEKKVVIKTLFSNNLDINVIREIDIMNRLHHPCLIALFATDIDESDEDSAEISLLMPYLCNNSLEDAMKKTKNQKWDITAKMKALVVYINGVII</sequence>
<name>A0ABR2JYE7_9EUKA</name>
<dbReference type="PROSITE" id="PS00107">
    <property type="entry name" value="PROTEIN_KINASE_ATP"/>
    <property type="match status" value="1"/>
</dbReference>
<keyword evidence="4" id="KW-1185">Reference proteome</keyword>
<dbReference type="Gene3D" id="1.10.510.10">
    <property type="entry name" value="Transferase(Phosphotransferase) domain 1"/>
    <property type="match status" value="1"/>
</dbReference>
<dbReference type="InterPro" id="IPR017441">
    <property type="entry name" value="Protein_kinase_ATP_BS"/>
</dbReference>
<proteinExistence type="predicted"/>
<dbReference type="EMBL" id="JAPFFF010000008">
    <property type="protein sequence ID" value="KAK8883838.1"/>
    <property type="molecule type" value="Genomic_DNA"/>
</dbReference>
<dbReference type="InterPro" id="IPR011009">
    <property type="entry name" value="Kinase-like_dom_sf"/>
</dbReference>
<feature type="binding site" evidence="1">
    <location>
        <position position="54"/>
    </location>
    <ligand>
        <name>ATP</name>
        <dbReference type="ChEBI" id="CHEBI:30616"/>
    </ligand>
</feature>
<comment type="caution">
    <text evidence="3">The sequence shown here is derived from an EMBL/GenBank/DDBJ whole genome shotgun (WGS) entry which is preliminary data.</text>
</comment>
<accession>A0ABR2JYE7</accession>
<dbReference type="Pfam" id="PF00069">
    <property type="entry name" value="Pkinase"/>
    <property type="match status" value="1"/>
</dbReference>
<dbReference type="InterPro" id="IPR000719">
    <property type="entry name" value="Prot_kinase_dom"/>
</dbReference>
<dbReference type="Proteomes" id="UP001470230">
    <property type="component" value="Unassembled WGS sequence"/>
</dbReference>
<evidence type="ECO:0000256" key="1">
    <source>
        <dbReference type="PROSITE-ProRule" id="PRU10141"/>
    </source>
</evidence>
<dbReference type="InterPro" id="IPR053235">
    <property type="entry name" value="Ser_Thr_kinase"/>
</dbReference>
<dbReference type="PROSITE" id="PS50011">
    <property type="entry name" value="PROTEIN_KINASE_DOM"/>
    <property type="match status" value="1"/>
</dbReference>
<gene>
    <name evidence="3" type="ORF">M9Y10_042937</name>
</gene>
<keyword evidence="1" id="KW-0067">ATP-binding</keyword>
<dbReference type="PANTHER" id="PTHR24361">
    <property type="entry name" value="MITOGEN-ACTIVATED KINASE KINASE KINASE"/>
    <property type="match status" value="1"/>
</dbReference>
<protein>
    <recommendedName>
        <fullName evidence="2">Protein kinase domain-containing protein</fullName>
    </recommendedName>
</protein>
<keyword evidence="1" id="KW-0547">Nucleotide-binding</keyword>
<feature type="domain" description="Protein kinase" evidence="2">
    <location>
        <begin position="25"/>
        <end position="140"/>
    </location>
</feature>
<organism evidence="3 4">
    <name type="scientific">Tritrichomonas musculus</name>
    <dbReference type="NCBI Taxonomy" id="1915356"/>
    <lineage>
        <taxon>Eukaryota</taxon>
        <taxon>Metamonada</taxon>
        <taxon>Parabasalia</taxon>
        <taxon>Tritrichomonadida</taxon>
        <taxon>Tritrichomonadidae</taxon>
        <taxon>Tritrichomonas</taxon>
    </lineage>
</organism>
<dbReference type="SUPFAM" id="SSF56112">
    <property type="entry name" value="Protein kinase-like (PK-like)"/>
    <property type="match status" value="1"/>
</dbReference>
<evidence type="ECO:0000313" key="3">
    <source>
        <dbReference type="EMBL" id="KAK8883838.1"/>
    </source>
</evidence>